<dbReference type="InterPro" id="IPR011811">
    <property type="entry name" value="Peptidase_S51_cyanophycinase"/>
</dbReference>
<dbReference type="CDD" id="cd03145">
    <property type="entry name" value="GAT1_cyanophycinase"/>
    <property type="match status" value="1"/>
</dbReference>
<dbReference type="EC" id="3.4.15.6" evidence="4"/>
<evidence type="ECO:0000256" key="6">
    <source>
        <dbReference type="ARBA" id="ARBA00022670"/>
    </source>
</evidence>
<reference evidence="9 10" key="1">
    <citation type="submission" date="2018-06" db="EMBL/GenBank/DDBJ databases">
        <authorList>
            <consortium name="Pathogen Informatics"/>
            <person name="Doyle S."/>
        </authorList>
    </citation>
    <scope>NUCLEOTIDE SEQUENCE [LARGE SCALE GENOMIC DNA]</scope>
    <source>
        <strain evidence="9 10">NCTC13316</strain>
    </source>
</reference>
<dbReference type="InterPro" id="IPR005320">
    <property type="entry name" value="Peptidase_S51"/>
</dbReference>
<organism evidence="9 10">
    <name type="scientific">Legionella busanensis</name>
    <dbReference type="NCBI Taxonomy" id="190655"/>
    <lineage>
        <taxon>Bacteria</taxon>
        <taxon>Pseudomonadati</taxon>
        <taxon>Pseudomonadota</taxon>
        <taxon>Gammaproteobacteria</taxon>
        <taxon>Legionellales</taxon>
        <taxon>Legionellaceae</taxon>
        <taxon>Legionella</taxon>
    </lineage>
</organism>
<dbReference type="Proteomes" id="UP000254794">
    <property type="component" value="Unassembled WGS sequence"/>
</dbReference>
<comment type="function">
    <text evidence="2">Exopeptidase that catalyzes the hydrolytic cleavage of multi-L-arginyl-poly-L-aspartic acid (cyanophycin; a water-insoluble reserve polymer) into aspartate-arginine dipeptides.</text>
</comment>
<dbReference type="PANTHER" id="PTHR36175:SF1">
    <property type="entry name" value="CYANOPHYCINASE"/>
    <property type="match status" value="1"/>
</dbReference>
<name>A0A378JLS5_9GAMM</name>
<sequence length="281" mass="31034">MKPKGLILLIGGAEQRGEEAPDIEQDESDFTPYEIFKKILKEVHIKKILFITSGKDLHKETQEDYKKAFKKLGFKAIDFIFIESREDGENEDHIEKAKKAGVVFFTGGDQFYHATLLGGTSLITAIKDKYIHTENFIIAGTSAGAMVIPSVIIASGGQTEALLHQNLVISSGFSLLPHCIVDTHFIKRGRFSRLTHAILLNPEKLGVGLGEDSAVLIRNGEEAECIGSGMVIIIDGSEIKQSNIAEAKEGEPIYLSNVKAYFLVRGCKFLLKKRKFIPPKS</sequence>
<keyword evidence="9" id="KW-0121">Carboxypeptidase</keyword>
<evidence type="ECO:0000313" key="10">
    <source>
        <dbReference type="Proteomes" id="UP000254794"/>
    </source>
</evidence>
<dbReference type="PANTHER" id="PTHR36175">
    <property type="entry name" value="CYANOPHYCINASE"/>
    <property type="match status" value="1"/>
</dbReference>
<dbReference type="OrthoDB" id="9799980at2"/>
<evidence type="ECO:0000256" key="4">
    <source>
        <dbReference type="ARBA" id="ARBA00013115"/>
    </source>
</evidence>
<evidence type="ECO:0000256" key="7">
    <source>
        <dbReference type="ARBA" id="ARBA00022801"/>
    </source>
</evidence>
<dbReference type="Pfam" id="PF03575">
    <property type="entry name" value="Peptidase_S51"/>
    <property type="match status" value="1"/>
</dbReference>
<evidence type="ECO:0000256" key="5">
    <source>
        <dbReference type="ARBA" id="ARBA00015719"/>
    </source>
</evidence>
<keyword evidence="10" id="KW-1185">Reference proteome</keyword>
<dbReference type="Gene3D" id="3.40.50.880">
    <property type="match status" value="1"/>
</dbReference>
<comment type="catalytic activity">
    <reaction evidence="1">
        <text>[L-4-(L-arginin-2-N-yl)aspartate](n) + H2O = [L-4-(L-arginin-2-N-yl)aspartate](n-1) + L-4-(L-arginin-2-N-yl)aspartate</text>
        <dbReference type="Rhea" id="RHEA:12845"/>
        <dbReference type="Rhea" id="RHEA-COMP:13728"/>
        <dbReference type="Rhea" id="RHEA-COMP:13734"/>
        <dbReference type="ChEBI" id="CHEBI:15377"/>
        <dbReference type="ChEBI" id="CHEBI:137986"/>
        <dbReference type="ChEBI" id="CHEBI:137991"/>
        <dbReference type="EC" id="3.4.15.6"/>
    </reaction>
</comment>
<dbReference type="NCBIfam" id="TIGR02069">
    <property type="entry name" value="cyanophycinase"/>
    <property type="match status" value="1"/>
</dbReference>
<dbReference type="GO" id="GO:0008241">
    <property type="term" value="F:peptidyl-dipeptidase activity"/>
    <property type="evidence" value="ECO:0007669"/>
    <property type="project" value="UniProtKB-EC"/>
</dbReference>
<evidence type="ECO:0000256" key="2">
    <source>
        <dbReference type="ARBA" id="ARBA00002039"/>
    </source>
</evidence>
<dbReference type="GO" id="GO:0006508">
    <property type="term" value="P:proteolysis"/>
    <property type="evidence" value="ECO:0007669"/>
    <property type="project" value="UniProtKB-KW"/>
</dbReference>
<evidence type="ECO:0000256" key="1">
    <source>
        <dbReference type="ARBA" id="ARBA00001092"/>
    </source>
</evidence>
<dbReference type="GO" id="GO:0008236">
    <property type="term" value="F:serine-type peptidase activity"/>
    <property type="evidence" value="ECO:0007669"/>
    <property type="project" value="UniProtKB-KW"/>
</dbReference>
<dbReference type="GO" id="GO:0004180">
    <property type="term" value="F:carboxypeptidase activity"/>
    <property type="evidence" value="ECO:0007669"/>
    <property type="project" value="UniProtKB-KW"/>
</dbReference>
<comment type="similarity">
    <text evidence="3">Belongs to the peptidase S51 family.</text>
</comment>
<dbReference type="RefSeq" id="WP_115330702.1">
    <property type="nucleotide sequence ID" value="NZ_CAAAHP010000001.1"/>
</dbReference>
<dbReference type="SUPFAM" id="SSF52317">
    <property type="entry name" value="Class I glutamine amidotransferase-like"/>
    <property type="match status" value="1"/>
</dbReference>
<accession>A0A378JLS5</accession>
<dbReference type="EMBL" id="UGOD01000001">
    <property type="protein sequence ID" value="STX51040.1"/>
    <property type="molecule type" value="Genomic_DNA"/>
</dbReference>
<evidence type="ECO:0000256" key="3">
    <source>
        <dbReference type="ARBA" id="ARBA00006534"/>
    </source>
</evidence>
<keyword evidence="7 9" id="KW-0378">Hydrolase</keyword>
<proteinExistence type="inferred from homology"/>
<dbReference type="AlphaFoldDB" id="A0A378JLS5"/>
<evidence type="ECO:0000256" key="8">
    <source>
        <dbReference type="ARBA" id="ARBA00022825"/>
    </source>
</evidence>
<dbReference type="InterPro" id="IPR029062">
    <property type="entry name" value="Class_I_gatase-like"/>
</dbReference>
<protein>
    <recommendedName>
        <fullName evidence="5">Cyanophycinase</fullName>
        <ecNumber evidence="4">3.4.15.6</ecNumber>
    </recommendedName>
</protein>
<keyword evidence="8" id="KW-0720">Serine protease</keyword>
<keyword evidence="6" id="KW-0645">Protease</keyword>
<gene>
    <name evidence="9" type="primary">cphB_1</name>
    <name evidence="9" type="ORF">NCTC13316_01130</name>
</gene>
<evidence type="ECO:0000313" key="9">
    <source>
        <dbReference type="EMBL" id="STX51040.1"/>
    </source>
</evidence>